<keyword evidence="3 7" id="KW-0479">Metal-binding</keyword>
<feature type="transmembrane region" description="Helical" evidence="7">
    <location>
        <begin position="33"/>
        <end position="55"/>
    </location>
</feature>
<dbReference type="Gene3D" id="3.30.70.100">
    <property type="match status" value="1"/>
</dbReference>
<evidence type="ECO:0000256" key="3">
    <source>
        <dbReference type="ARBA" id="ARBA00022723"/>
    </source>
</evidence>
<keyword evidence="2 7" id="KW-0812">Transmembrane</keyword>
<dbReference type="InterPro" id="IPR036163">
    <property type="entry name" value="HMA_dom_sf"/>
</dbReference>
<evidence type="ECO:0000313" key="10">
    <source>
        <dbReference type="Proteomes" id="UP001215151"/>
    </source>
</evidence>
<evidence type="ECO:0000256" key="2">
    <source>
        <dbReference type="ARBA" id="ARBA00022692"/>
    </source>
</evidence>
<dbReference type="SFLD" id="SFLDF00027">
    <property type="entry name" value="p-type_atpase"/>
    <property type="match status" value="1"/>
</dbReference>
<evidence type="ECO:0000256" key="6">
    <source>
        <dbReference type="ARBA" id="ARBA00023136"/>
    </source>
</evidence>
<keyword evidence="5 7" id="KW-1133">Transmembrane helix</keyword>
<comment type="caution">
    <text evidence="9">The sequence shown here is derived from an EMBL/GenBank/DDBJ whole genome shotgun (WGS) entry which is preliminary data.</text>
</comment>
<feature type="transmembrane region" description="Helical" evidence="7">
    <location>
        <begin position="838"/>
        <end position="864"/>
    </location>
</feature>
<proteinExistence type="inferred from homology"/>
<keyword evidence="4" id="KW-1278">Translocase</keyword>
<gene>
    <name evidence="9" type="ORF">ONZ51_g7239</name>
</gene>
<dbReference type="SUPFAM" id="SSF81653">
    <property type="entry name" value="Calcium ATPase, transduction domain A"/>
    <property type="match status" value="1"/>
</dbReference>
<name>A0AAD7TSR0_9APHY</name>
<dbReference type="PANTHER" id="PTHR46594:SF4">
    <property type="entry name" value="P-TYPE CATION-TRANSPORTING ATPASE"/>
    <property type="match status" value="1"/>
</dbReference>
<reference evidence="9" key="1">
    <citation type="submission" date="2022-11" db="EMBL/GenBank/DDBJ databases">
        <title>Genome Sequence of Cubamyces cubensis.</title>
        <authorList>
            <person name="Buettner E."/>
        </authorList>
    </citation>
    <scope>NUCLEOTIDE SEQUENCE</scope>
    <source>
        <strain evidence="9">MPL-01</strain>
    </source>
</reference>
<dbReference type="EMBL" id="JAPEVG010000189">
    <property type="protein sequence ID" value="KAJ8474416.1"/>
    <property type="molecule type" value="Genomic_DNA"/>
</dbReference>
<dbReference type="Pfam" id="PF00122">
    <property type="entry name" value="E1-E2_ATPase"/>
    <property type="match status" value="1"/>
</dbReference>
<evidence type="ECO:0000259" key="8">
    <source>
        <dbReference type="PROSITE" id="PS50846"/>
    </source>
</evidence>
<dbReference type="GO" id="GO:0005524">
    <property type="term" value="F:ATP binding"/>
    <property type="evidence" value="ECO:0007669"/>
    <property type="project" value="UniProtKB-UniRule"/>
</dbReference>
<dbReference type="SUPFAM" id="SSF56784">
    <property type="entry name" value="HAD-like"/>
    <property type="match status" value="1"/>
</dbReference>
<dbReference type="InterPro" id="IPR059000">
    <property type="entry name" value="ATPase_P-type_domA"/>
</dbReference>
<dbReference type="GO" id="GO:0046872">
    <property type="term" value="F:metal ion binding"/>
    <property type="evidence" value="ECO:0007669"/>
    <property type="project" value="UniProtKB-KW"/>
</dbReference>
<dbReference type="SFLD" id="SFLDG00002">
    <property type="entry name" value="C1.7:_P-type_atpase_like"/>
    <property type="match status" value="1"/>
</dbReference>
<dbReference type="InterPro" id="IPR006121">
    <property type="entry name" value="HMA_dom"/>
</dbReference>
<dbReference type="InterPro" id="IPR027256">
    <property type="entry name" value="P-typ_ATPase_IB"/>
</dbReference>
<keyword evidence="10" id="KW-1185">Reference proteome</keyword>
<feature type="transmembrane region" description="Helical" evidence="7">
    <location>
        <begin position="800"/>
        <end position="826"/>
    </location>
</feature>
<feature type="transmembrane region" description="Helical" evidence="7">
    <location>
        <begin position="552"/>
        <end position="574"/>
    </location>
</feature>
<feature type="transmembrane region" description="Helical" evidence="7">
    <location>
        <begin position="1176"/>
        <end position="1195"/>
    </location>
</feature>
<dbReference type="NCBIfam" id="TIGR01511">
    <property type="entry name" value="ATPase-IB1_Cu"/>
    <property type="match status" value="1"/>
</dbReference>
<evidence type="ECO:0000256" key="4">
    <source>
        <dbReference type="ARBA" id="ARBA00022967"/>
    </source>
</evidence>
<dbReference type="SUPFAM" id="SSF55008">
    <property type="entry name" value="HMA, heavy metal-associated domain"/>
    <property type="match status" value="1"/>
</dbReference>
<dbReference type="PRINTS" id="PR00943">
    <property type="entry name" value="CUATPASE"/>
</dbReference>
<comment type="similarity">
    <text evidence="7">Belongs to the cation transport ATPase (P-type) (TC 3.A.3) family. Type IB subfamily.</text>
</comment>
<feature type="transmembrane region" description="Helical" evidence="7">
    <location>
        <begin position="1147"/>
        <end position="1170"/>
    </location>
</feature>
<feature type="domain" description="HMA" evidence="8">
    <location>
        <begin position="399"/>
        <end position="465"/>
    </location>
</feature>
<dbReference type="NCBIfam" id="TIGR01494">
    <property type="entry name" value="ATPase_P-type"/>
    <property type="match status" value="1"/>
</dbReference>
<accession>A0AAD7TSR0</accession>
<dbReference type="InterPro" id="IPR023299">
    <property type="entry name" value="ATPase_P-typ_cyto_dom_N"/>
</dbReference>
<dbReference type="PANTHER" id="PTHR46594">
    <property type="entry name" value="P-TYPE CATION-TRANSPORTING ATPASE"/>
    <property type="match status" value="1"/>
</dbReference>
<protein>
    <recommendedName>
        <fullName evidence="8">HMA domain-containing protein</fullName>
    </recommendedName>
</protein>
<feature type="transmembrane region" description="Helical" evidence="7">
    <location>
        <begin position="614"/>
        <end position="637"/>
    </location>
</feature>
<dbReference type="AlphaFoldDB" id="A0AAD7TSR0"/>
<dbReference type="InterPro" id="IPR018303">
    <property type="entry name" value="ATPase_P-typ_P_site"/>
</dbReference>
<dbReference type="InterPro" id="IPR023214">
    <property type="entry name" value="HAD_sf"/>
</dbReference>
<dbReference type="InterPro" id="IPR056236">
    <property type="entry name" value="HMA_PCA1"/>
</dbReference>
<dbReference type="PROSITE" id="PS00154">
    <property type="entry name" value="ATPASE_E1_E2"/>
    <property type="match status" value="1"/>
</dbReference>
<evidence type="ECO:0000313" key="9">
    <source>
        <dbReference type="EMBL" id="KAJ8474416.1"/>
    </source>
</evidence>
<dbReference type="InterPro" id="IPR001757">
    <property type="entry name" value="P_typ_ATPase"/>
</dbReference>
<feature type="transmembrane region" description="Helical" evidence="7">
    <location>
        <begin position="580"/>
        <end position="602"/>
    </location>
</feature>
<dbReference type="Gene3D" id="3.40.50.1000">
    <property type="entry name" value="HAD superfamily/HAD-like"/>
    <property type="match status" value="1"/>
</dbReference>
<organism evidence="9 10">
    <name type="scientific">Trametes cubensis</name>
    <dbReference type="NCBI Taxonomy" id="1111947"/>
    <lineage>
        <taxon>Eukaryota</taxon>
        <taxon>Fungi</taxon>
        <taxon>Dikarya</taxon>
        <taxon>Basidiomycota</taxon>
        <taxon>Agaricomycotina</taxon>
        <taxon>Agaricomycetes</taxon>
        <taxon>Polyporales</taxon>
        <taxon>Polyporaceae</taxon>
        <taxon>Trametes</taxon>
    </lineage>
</organism>
<dbReference type="Gene3D" id="2.70.150.10">
    <property type="entry name" value="Calcium-transporting ATPase, cytoplasmic transduction domain A"/>
    <property type="match status" value="1"/>
</dbReference>
<evidence type="ECO:0000256" key="1">
    <source>
        <dbReference type="ARBA" id="ARBA00004370"/>
    </source>
</evidence>
<keyword evidence="7" id="KW-0067">ATP-binding</keyword>
<sequence length="1204" mass="126487">MSPTLVHVPLSRLACDNALRRPLFRRALPPLEFYAVPFSFAAKLAVAAAACGAGLTQRQRQKPPSARHDSSLYRDLLTNIAMGGCCNDCASDVDAQSVKSDLTEAKRTSLDAGGGPETGCCEGSICGCDDTCFDQLARVICADDDNHLHDNDHPSSSSPEPHKYAGSTACCDANETKSTSDCTCCEKGEDAASTKDGGDECIPVRIPTNHCGDGPGLRKRTVAKASHTASTYPEEACGEHRSIARSRYNDTLAAFGCVCKALLARGLNSCCSNPLSGGGRGKAVARSTSSKQSARLVARGRTSCENSRRSSVDSCCGKSDCGKPALSIRSLSYRGHADVQSLKSEKAKSSVSLDSCCRDGCCGEGESECGDEDDQGDEKEGEHVAIDMLTEKAQGTLDEHLVLAIKGMTCTGCENKLSRTLAGIAAIRNAKTSLVLCRAEFDFDKGATDVDTLVRLIEQRSGFSAEVVKAHSTRELTVTVAPDLLEKLLSTPLPTGVDSVARYGKDAVILVYDPSVVGARGVLELYEAFSPVLAPEPQDPALAAGAKHIRSLALRTALSVVLTIPVLIMTWAPLPPHPRAYAIASLILATIVQTVITGPFYVSSFRSLLFSRLVETELLIVLSTTTAYVYSVVAFAYEMLGRPLSTGQFFETSTLLVTLIMVGQVVSAVARQRAIEAISIRSLQERLARVILPDGTEQDVDVRLLQYGDTFQVLPDSAIITDGEVVSGTSTVDESMMTGESRPVEKTIGDIVIAGTHNGPSTLVVKVTRLPGENTISEIAGMVDDARFSRARVQEAVDWVCGWFVPVVLALAITTFVVWLAVGIAVREQSSGEAAVAALTYAISVLAISCPCAIGLAVPMVILIAGGVGAKLGLVFKAATTIEQARKVTHVVLDKTGTVTQGRLSVVSRFMDDSAGVDVRAAVLGLVTSSRHPVARAIATDLESSNPPGSDYVVDVEVVVGKGMQGTLLGQPLRGGSAVWLGLESHPAVQPLLSQGLTTFCVVHGTRLIAAFGLSDTIRPEARSVLSALAARKIRVSILSGDHAAAVFGVASDLGIAAERVRAGCLPADKQAYIKELAAQGETVLFCGDGTNDAVALAQAAIGVHLHAGDNGSGVAASAAADVVLTRPDLSGIVTLLELSDAVARRIALNFAWSFVYNLVAILLAAGAFVDARVPPAYAGLGEVVSVLPVVLVAVQLRWFKPSA</sequence>
<dbReference type="PROSITE" id="PS50846">
    <property type="entry name" value="HMA_2"/>
    <property type="match status" value="1"/>
</dbReference>
<dbReference type="InterPro" id="IPR036412">
    <property type="entry name" value="HAD-like_sf"/>
</dbReference>
<dbReference type="InterPro" id="IPR008250">
    <property type="entry name" value="ATPase_P-typ_transduc_dom_A_sf"/>
</dbReference>
<dbReference type="CDD" id="cd00371">
    <property type="entry name" value="HMA"/>
    <property type="match status" value="1"/>
</dbReference>
<feature type="transmembrane region" description="Helical" evidence="7">
    <location>
        <begin position="649"/>
        <end position="670"/>
    </location>
</feature>
<evidence type="ECO:0000256" key="7">
    <source>
        <dbReference type="RuleBase" id="RU362081"/>
    </source>
</evidence>
<dbReference type="GO" id="GO:0019829">
    <property type="term" value="F:ATPase-coupled monoatomic cation transmembrane transporter activity"/>
    <property type="evidence" value="ECO:0007669"/>
    <property type="project" value="InterPro"/>
</dbReference>
<dbReference type="Gene3D" id="3.40.1110.10">
    <property type="entry name" value="Calcium-transporting ATPase, cytoplasmic domain N"/>
    <property type="match status" value="1"/>
</dbReference>
<dbReference type="GO" id="GO:0016887">
    <property type="term" value="F:ATP hydrolysis activity"/>
    <property type="evidence" value="ECO:0007669"/>
    <property type="project" value="InterPro"/>
</dbReference>
<dbReference type="InterPro" id="IPR044492">
    <property type="entry name" value="P_typ_ATPase_HD_dom"/>
</dbReference>
<dbReference type="SFLD" id="SFLDS00003">
    <property type="entry name" value="Haloacid_Dehalogenase"/>
    <property type="match status" value="1"/>
</dbReference>
<dbReference type="GO" id="GO:0016020">
    <property type="term" value="C:membrane"/>
    <property type="evidence" value="ECO:0007669"/>
    <property type="project" value="UniProtKB-SubCell"/>
</dbReference>
<dbReference type="Pfam" id="PF00702">
    <property type="entry name" value="Hydrolase"/>
    <property type="match status" value="1"/>
</dbReference>
<comment type="subcellular location">
    <subcellularLocation>
        <location evidence="1 7">Membrane</location>
    </subcellularLocation>
</comment>
<dbReference type="PRINTS" id="PR00119">
    <property type="entry name" value="CATATPASE"/>
</dbReference>
<keyword evidence="6 7" id="KW-0472">Membrane</keyword>
<dbReference type="NCBIfam" id="TIGR01525">
    <property type="entry name" value="ATPase-IB_hvy"/>
    <property type="match status" value="1"/>
</dbReference>
<dbReference type="Pfam" id="PF00403">
    <property type="entry name" value="HMA"/>
    <property type="match status" value="1"/>
</dbReference>
<dbReference type="Pfam" id="PF24534">
    <property type="entry name" value="HMA_PCA1"/>
    <property type="match status" value="1"/>
</dbReference>
<evidence type="ECO:0000256" key="5">
    <source>
        <dbReference type="ARBA" id="ARBA00022989"/>
    </source>
</evidence>
<dbReference type="Proteomes" id="UP001215151">
    <property type="component" value="Unassembled WGS sequence"/>
</dbReference>
<keyword evidence="7" id="KW-0547">Nucleotide-binding</keyword>